<evidence type="ECO:0000313" key="4">
    <source>
        <dbReference type="EMBL" id="PIL27107.1"/>
    </source>
</evidence>
<comment type="caution">
    <text evidence="4">The sequence shown here is derived from an EMBL/GenBank/DDBJ whole genome shotgun (WGS) entry which is preliminary data.</text>
</comment>
<dbReference type="Gene3D" id="1.50.10.10">
    <property type="match status" value="1"/>
</dbReference>
<dbReference type="OrthoDB" id="2848340at2759"/>
<dbReference type="STRING" id="1077348.A0A2G8S035"/>
<dbReference type="PANTHER" id="PTHR31084">
    <property type="entry name" value="ALPHA-L-FUCOSIDASE 2"/>
    <property type="match status" value="1"/>
</dbReference>
<dbReference type="EMBL" id="AYKW01000034">
    <property type="protein sequence ID" value="PIL27107.1"/>
    <property type="molecule type" value="Genomic_DNA"/>
</dbReference>
<proteinExistence type="predicted"/>
<dbReference type="SUPFAM" id="SSF48208">
    <property type="entry name" value="Six-hairpin glycosidases"/>
    <property type="match status" value="1"/>
</dbReference>
<evidence type="ECO:0000259" key="2">
    <source>
        <dbReference type="Pfam" id="PF21307"/>
    </source>
</evidence>
<protein>
    <submittedName>
        <fullName evidence="4">Uncharacterized protein</fullName>
    </submittedName>
</protein>
<reference evidence="4 5" key="1">
    <citation type="journal article" date="2015" name="Sci. Rep.">
        <title>Chromosome-level genome map provides insights into diverse defense mechanisms in the medicinal fungus Ganoderma sinense.</title>
        <authorList>
            <person name="Zhu Y."/>
            <person name="Xu J."/>
            <person name="Sun C."/>
            <person name="Zhou S."/>
            <person name="Xu H."/>
            <person name="Nelson D.R."/>
            <person name="Qian J."/>
            <person name="Song J."/>
            <person name="Luo H."/>
            <person name="Xiang L."/>
            <person name="Li Y."/>
            <person name="Xu Z."/>
            <person name="Ji A."/>
            <person name="Wang L."/>
            <person name="Lu S."/>
            <person name="Hayward A."/>
            <person name="Sun W."/>
            <person name="Li X."/>
            <person name="Schwartz D.C."/>
            <person name="Wang Y."/>
            <person name="Chen S."/>
        </authorList>
    </citation>
    <scope>NUCLEOTIDE SEQUENCE [LARGE SCALE GENOMIC DNA]</scope>
    <source>
        <strain evidence="4 5">ZZ0214-1</strain>
    </source>
</reference>
<dbReference type="Proteomes" id="UP000230002">
    <property type="component" value="Unassembled WGS sequence"/>
</dbReference>
<dbReference type="Pfam" id="PF14498">
    <property type="entry name" value="Glyco_hyd_65N_2"/>
    <property type="match status" value="1"/>
</dbReference>
<dbReference type="InterPro" id="IPR027414">
    <property type="entry name" value="GH95_N_dom"/>
</dbReference>
<dbReference type="InterPro" id="IPR008928">
    <property type="entry name" value="6-hairpin_glycosidase_sf"/>
</dbReference>
<dbReference type="InterPro" id="IPR049053">
    <property type="entry name" value="AFCA-like_C"/>
</dbReference>
<name>A0A2G8S035_9APHY</name>
<dbReference type="GO" id="GO:0004560">
    <property type="term" value="F:alpha-L-fucosidase activity"/>
    <property type="evidence" value="ECO:0007669"/>
    <property type="project" value="InterPro"/>
</dbReference>
<keyword evidence="5" id="KW-1185">Reference proteome</keyword>
<dbReference type="AlphaFoldDB" id="A0A2G8S035"/>
<dbReference type="Pfam" id="PF22124">
    <property type="entry name" value="Glyco_hydro_95_cat"/>
    <property type="match status" value="1"/>
</dbReference>
<gene>
    <name evidence="4" type="ORF">GSI_10247</name>
</gene>
<dbReference type="InterPro" id="IPR054363">
    <property type="entry name" value="GH95_cat"/>
</dbReference>
<evidence type="ECO:0000259" key="1">
    <source>
        <dbReference type="Pfam" id="PF14498"/>
    </source>
</evidence>
<sequence>MSEPLRLLDAVSMLSRRVNSAIVLAGSTICAVVAVPPGFPASGNGIWFTEPGRGFDFWADDWLPVGNGYLAAMVNGQTAQEVTQLNIESLWAGGPFQYPDYNGGNKMPSEQQTVAQEMQAIRQTIFDSPDGTIDSIVELTNGITGYGSHVGAGYLLATLDLSGDFSDFVRWLDLDVAVQRTSWVQGNNSFFRETFCSHATRACVQHTNTTGSSSLPVLTYVYSIDAEPGLPTPTVSCFDSSTLKITGTASSPGMAFEILARVSASGTNASVICTPADTNNATISVRGASASWITWVGDTNYDANAGDATHAFSFKGADPHDALVARIGPATATPETYASILAAHIADYSQLMGKFRLDLGQKPDLDTPTDQLRDAYQTDVGDTYLEWLLFNFGRYLLASSARGTLPANLQGKWGKDASNPWGADYHANINLQMNYWFAELTDMDVVKPLFDYIEKTWAPRGSLTAQYLYNISEGWVTHDEMNIFGHTGMKQGGGTTSAAADYPEANAWMMVHVWDHFDFTQDTDWFKEQGWPLLKGVAQFHLQKLVPDVIWQLFNAIDKGFPASGDMDIAFLNGMHSLFACESARSSCVLASLTEVRTKRAQMDKGIHIGSWGQLQEWKVDMDSPSDTHRHLSHLVGLYPGYAITGYDPAVQQTRENYTHEEVVAAATTSLIHRGNGTGPDADSGWEKVWRAACWAQLANASVFYHELSYALERNFAPNLFSLYSAGPGAIFQIDANFGFAAALLNSLIQAPDVASTTDVYNVFILPALPANWPSGSIQNARIRGRLDVSFSWEKSALTSLEVAAESPVAVGRRIRFWHKGKIIRELTASPGMNVKLL</sequence>
<organism evidence="4 5">
    <name type="scientific">Ganoderma sinense ZZ0214-1</name>
    <dbReference type="NCBI Taxonomy" id="1077348"/>
    <lineage>
        <taxon>Eukaryota</taxon>
        <taxon>Fungi</taxon>
        <taxon>Dikarya</taxon>
        <taxon>Basidiomycota</taxon>
        <taxon>Agaricomycotina</taxon>
        <taxon>Agaricomycetes</taxon>
        <taxon>Polyporales</taxon>
        <taxon>Polyporaceae</taxon>
        <taxon>Ganoderma</taxon>
    </lineage>
</organism>
<evidence type="ECO:0000313" key="5">
    <source>
        <dbReference type="Proteomes" id="UP000230002"/>
    </source>
</evidence>
<dbReference type="InterPro" id="IPR016518">
    <property type="entry name" value="Alpha-L-fucosidase"/>
</dbReference>
<dbReference type="PIRSF" id="PIRSF007663">
    <property type="entry name" value="UCP007663"/>
    <property type="match status" value="1"/>
</dbReference>
<dbReference type="InterPro" id="IPR012341">
    <property type="entry name" value="6hp_glycosidase-like_sf"/>
</dbReference>
<evidence type="ECO:0000259" key="3">
    <source>
        <dbReference type="Pfam" id="PF22124"/>
    </source>
</evidence>
<dbReference type="GO" id="GO:0005975">
    <property type="term" value="P:carbohydrate metabolic process"/>
    <property type="evidence" value="ECO:0007669"/>
    <property type="project" value="InterPro"/>
</dbReference>
<feature type="domain" description="Glycosyl hydrolase family 95 N-terminal" evidence="1">
    <location>
        <begin position="46"/>
        <end position="303"/>
    </location>
</feature>
<dbReference type="Pfam" id="PF21307">
    <property type="entry name" value="Glyco_hydro_95_C"/>
    <property type="match status" value="1"/>
</dbReference>
<dbReference type="PANTHER" id="PTHR31084:SF3">
    <property type="entry name" value="ALPHA-FUCOSIDASE A"/>
    <property type="match status" value="1"/>
</dbReference>
<feature type="domain" description="Glycosyl hydrolase family 95 catalytic" evidence="3">
    <location>
        <begin position="337"/>
        <end position="748"/>
    </location>
</feature>
<accession>A0A2G8S035</accession>
<feature type="domain" description="Alpha fucosidase A-like C-terminal" evidence="2">
    <location>
        <begin position="763"/>
        <end position="807"/>
    </location>
</feature>